<accession>A0ABT2NGK4</accession>
<reference evidence="1 2" key="1">
    <citation type="journal article" date="2022" name="Front. Microbiol.">
        <title>High genomic differentiation and limited gene flow indicate recent cryptic speciation within the genus Laspinema (cyanobacteria).</title>
        <authorList>
            <person name="Stanojkovic A."/>
            <person name="Skoupy S."/>
            <person name="Skaloud P."/>
            <person name="Dvorak P."/>
        </authorList>
    </citation>
    <scope>NUCLEOTIDE SEQUENCE [LARGE SCALE GENOMIC DNA]</scope>
    <source>
        <strain evidence="1 2">D3b</strain>
    </source>
</reference>
<proteinExistence type="predicted"/>
<sequence length="626" mass="67752">MNKINKPLRFSYWVLTGLALFLFLSGMLLPPVNAKTNNVPTLLWNQTKIPNWEEITFDSLPPIGQAGEVTVNSEGLKHYKTQPFRRWQAGTPIAQVLTLGDFRQSFRFQEKNLAEIAERTNLSLKEISLAQFGVIRFQTLGSLLRAVPGLAEFPLVQIPPVYDLLVSELSGGEANINIHPNSRYRGKMVSYTPTLVNWQIGFDPEQTLGDFLSESPHLESLSLSNLPLENYSIQDVPNLALTTLGDLNNWEAMTIAEVPGLSSIPLNELSPNGIQATGTMIATVDIALGPQEQNRTNTISGSDVEGFNVPCEKECAHIELAGNPSIHGKQWISGKYQQVRGGHGPLAVVNGGMEPTGRFLFGETGEWPFKVVVWDVSEKDGTAEMSLFFRACMAELGCTPYFMGPVPLMTVNERDSVLLGQLLPAGSVSSGGGSGSLGTPGEFSAPMNEILADPSVQSWLPTPANRCDRTYQGVVLDALGTAFSQLTQTSAALESHSCRSGECVERVGPYRMPANHPSLKPAIASQAGGSDSRNPDGWLSTAVFDAAYGEIAMGLIERSAAQIDPLTGKPFTGDRLVERVAQLYFAGSAIPIDSLAVDSFGNTVADHSTRVAAKYRSAYQQMNCRG</sequence>
<dbReference type="EMBL" id="JAMXFA010000037">
    <property type="protein sequence ID" value="MCT7980406.1"/>
    <property type="molecule type" value="Genomic_DNA"/>
</dbReference>
<evidence type="ECO:0000313" key="2">
    <source>
        <dbReference type="Proteomes" id="UP001525961"/>
    </source>
</evidence>
<evidence type="ECO:0000313" key="1">
    <source>
        <dbReference type="EMBL" id="MCT7980406.1"/>
    </source>
</evidence>
<organism evidence="1 2">
    <name type="scientific">Laspinema olomoucense D3b</name>
    <dbReference type="NCBI Taxonomy" id="2953688"/>
    <lineage>
        <taxon>Bacteria</taxon>
        <taxon>Bacillati</taxon>
        <taxon>Cyanobacteriota</taxon>
        <taxon>Cyanophyceae</taxon>
        <taxon>Oscillatoriophycideae</taxon>
        <taxon>Oscillatoriales</taxon>
        <taxon>Laspinemataceae</taxon>
        <taxon>Laspinema</taxon>
        <taxon>Laspinema olomoucense</taxon>
    </lineage>
</organism>
<protein>
    <submittedName>
        <fullName evidence="1">Uncharacterized protein</fullName>
    </submittedName>
</protein>
<dbReference type="Proteomes" id="UP001525961">
    <property type="component" value="Unassembled WGS sequence"/>
</dbReference>
<gene>
    <name evidence="1" type="ORF">NG792_22035</name>
</gene>
<comment type="caution">
    <text evidence="1">The sequence shown here is derived from an EMBL/GenBank/DDBJ whole genome shotgun (WGS) entry which is preliminary data.</text>
</comment>
<name>A0ABT2NGK4_9CYAN</name>
<keyword evidence="2" id="KW-1185">Reference proteome</keyword>
<dbReference type="RefSeq" id="WP_261236827.1">
    <property type="nucleotide sequence ID" value="NZ_JAMXFA010000037.1"/>
</dbReference>